<protein>
    <submittedName>
        <fullName evidence="2">GNAT family N-acetyltransferase</fullName>
    </submittedName>
</protein>
<gene>
    <name evidence="2" type="ORF">BWZ43_10010</name>
</gene>
<dbReference type="SUPFAM" id="SSF55729">
    <property type="entry name" value="Acyl-CoA N-acyltransferases (Nat)"/>
    <property type="match status" value="1"/>
</dbReference>
<keyword evidence="3" id="KW-1185">Reference proteome</keyword>
<comment type="caution">
    <text evidence="2">The sequence shown here is derived from an EMBL/GenBank/DDBJ whole genome shotgun (WGS) entry which is preliminary data.</text>
</comment>
<dbReference type="AlphaFoldDB" id="A0A8E2I858"/>
<dbReference type="Gene3D" id="3.40.630.30">
    <property type="match status" value="1"/>
</dbReference>
<name>A0A8E2I858_9BACI</name>
<dbReference type="RefSeq" id="WP_078110106.1">
    <property type="nucleotide sequence ID" value="NZ_CP065424.1"/>
</dbReference>
<evidence type="ECO:0000313" key="3">
    <source>
        <dbReference type="Proteomes" id="UP000189761"/>
    </source>
</evidence>
<reference evidence="2 3" key="1">
    <citation type="submission" date="2017-01" db="EMBL/GenBank/DDBJ databases">
        <title>Draft genome sequence of Bacillus oleronius.</title>
        <authorList>
            <person name="Allam M."/>
        </authorList>
    </citation>
    <scope>NUCLEOTIDE SEQUENCE [LARGE SCALE GENOMIC DNA]</scope>
    <source>
        <strain evidence="2 3">DSM 9356</strain>
    </source>
</reference>
<dbReference type="InterPro" id="IPR016181">
    <property type="entry name" value="Acyl_CoA_acyltransferase"/>
</dbReference>
<dbReference type="CDD" id="cd04301">
    <property type="entry name" value="NAT_SF"/>
    <property type="match status" value="1"/>
</dbReference>
<feature type="domain" description="N-acetyltransferase" evidence="1">
    <location>
        <begin position="3"/>
        <end position="169"/>
    </location>
</feature>
<organism evidence="2 3">
    <name type="scientific">Heyndrickxia oleronia</name>
    <dbReference type="NCBI Taxonomy" id="38875"/>
    <lineage>
        <taxon>Bacteria</taxon>
        <taxon>Bacillati</taxon>
        <taxon>Bacillota</taxon>
        <taxon>Bacilli</taxon>
        <taxon>Bacillales</taxon>
        <taxon>Bacillaceae</taxon>
        <taxon>Heyndrickxia</taxon>
    </lineage>
</organism>
<dbReference type="InterPro" id="IPR000182">
    <property type="entry name" value="GNAT_dom"/>
</dbReference>
<accession>A0A8E2I858</accession>
<evidence type="ECO:0000259" key="1">
    <source>
        <dbReference type="PROSITE" id="PS51186"/>
    </source>
</evidence>
<sequence>MEITIREIKLEDATKLLQHTQLVFTQSTFLLTTPEEFTLTIERQRDWIEEQSKIGNYMLVAEDNGKIIGFLNASRSQRKRVSHNCMFGISIQKDYWNKGIGRKMIMKMLQWAESHPQIEKVLLEVFAHNERAIHLYQSLGFIEEGRKKKHIKFDDGTYIDEIIMSRFVK</sequence>
<dbReference type="EMBL" id="MTLA01000104">
    <property type="protein sequence ID" value="OOP68526.1"/>
    <property type="molecule type" value="Genomic_DNA"/>
</dbReference>
<proteinExistence type="predicted"/>
<keyword evidence="2" id="KW-0808">Transferase</keyword>
<dbReference type="GO" id="GO:0016747">
    <property type="term" value="F:acyltransferase activity, transferring groups other than amino-acyl groups"/>
    <property type="evidence" value="ECO:0007669"/>
    <property type="project" value="InterPro"/>
</dbReference>
<dbReference type="Proteomes" id="UP000189761">
    <property type="component" value="Unassembled WGS sequence"/>
</dbReference>
<dbReference type="Pfam" id="PF00583">
    <property type="entry name" value="Acetyltransf_1"/>
    <property type="match status" value="1"/>
</dbReference>
<dbReference type="PANTHER" id="PTHR43415:SF3">
    <property type="entry name" value="GNAT-FAMILY ACETYLTRANSFERASE"/>
    <property type="match status" value="1"/>
</dbReference>
<dbReference type="PANTHER" id="PTHR43415">
    <property type="entry name" value="SPERMIDINE N(1)-ACETYLTRANSFERASE"/>
    <property type="match status" value="1"/>
</dbReference>
<evidence type="ECO:0000313" key="2">
    <source>
        <dbReference type="EMBL" id="OOP68526.1"/>
    </source>
</evidence>
<dbReference type="PROSITE" id="PS51186">
    <property type="entry name" value="GNAT"/>
    <property type="match status" value="1"/>
</dbReference>